<keyword evidence="2" id="KW-1185">Reference proteome</keyword>
<organism evidence="1 2">
    <name type="scientific">Rhodopirellula maiorica SM1</name>
    <dbReference type="NCBI Taxonomy" id="1265738"/>
    <lineage>
        <taxon>Bacteria</taxon>
        <taxon>Pseudomonadati</taxon>
        <taxon>Planctomycetota</taxon>
        <taxon>Planctomycetia</taxon>
        <taxon>Pirellulales</taxon>
        <taxon>Pirellulaceae</taxon>
        <taxon>Novipirellula</taxon>
    </lineage>
</organism>
<dbReference type="AlphaFoldDB" id="M5R9M2"/>
<sequence>MDLLSRMTDKNYGNYQVAGATWIIGKFHKINRSFIAPRSERVHLAHRFRFPPDLRRYRDLIRPTSKQVGRDFWVKSREPFGR</sequence>
<proteinExistence type="predicted"/>
<gene>
    <name evidence="1" type="ORF">RMSM_06888</name>
</gene>
<dbReference type="EMBL" id="ANOG01000985">
    <property type="protein sequence ID" value="EMI16193.1"/>
    <property type="molecule type" value="Genomic_DNA"/>
</dbReference>
<evidence type="ECO:0000313" key="2">
    <source>
        <dbReference type="Proteomes" id="UP000011991"/>
    </source>
</evidence>
<protein>
    <submittedName>
        <fullName evidence="1">Uncharacterized protein</fullName>
    </submittedName>
</protein>
<reference evidence="1 2" key="1">
    <citation type="journal article" date="2013" name="Mar. Genomics">
        <title>Expression of sulfatases in Rhodopirellula baltica and the diversity of sulfatases in the genus Rhodopirellula.</title>
        <authorList>
            <person name="Wegner C.E."/>
            <person name="Richter-Heitmann T."/>
            <person name="Klindworth A."/>
            <person name="Klockow C."/>
            <person name="Richter M."/>
            <person name="Achstetter T."/>
            <person name="Glockner F.O."/>
            <person name="Harder J."/>
        </authorList>
    </citation>
    <scope>NUCLEOTIDE SEQUENCE [LARGE SCALE GENOMIC DNA]</scope>
    <source>
        <strain evidence="1 2">SM1</strain>
    </source>
</reference>
<dbReference type="PATRIC" id="fig|1265738.3.peg.6876"/>
<name>M5R9M2_9BACT</name>
<accession>M5R9M2</accession>
<dbReference type="Proteomes" id="UP000011991">
    <property type="component" value="Unassembled WGS sequence"/>
</dbReference>
<comment type="caution">
    <text evidence="1">The sequence shown here is derived from an EMBL/GenBank/DDBJ whole genome shotgun (WGS) entry which is preliminary data.</text>
</comment>
<evidence type="ECO:0000313" key="1">
    <source>
        <dbReference type="EMBL" id="EMI16193.1"/>
    </source>
</evidence>